<keyword evidence="3" id="KW-1185">Reference proteome</keyword>
<feature type="coiled-coil region" evidence="1">
    <location>
        <begin position="81"/>
        <end position="115"/>
    </location>
</feature>
<reference evidence="2" key="1">
    <citation type="submission" date="2022-05" db="EMBL/GenBank/DDBJ databases">
        <title>Halomonas geminus sp. nov. and Halomonas llamarensis sp. nov. isolated from high-altitude salars of the Atacama Desert.</title>
        <authorList>
            <person name="Hintersatz C."/>
            <person name="Rojas L.A."/>
            <person name="Wei T.-S."/>
            <person name="Kutschke S."/>
            <person name="Lehmann F."/>
            <person name="Jain R."/>
            <person name="Pollmann K."/>
        </authorList>
    </citation>
    <scope>NUCLEOTIDE SEQUENCE</scope>
    <source>
        <strain evidence="2">ATCH28</strain>
    </source>
</reference>
<sequence length="139" mass="16257">MTKSEEQYYQALDRLIKRGVRISVDAVAKEAGRKASSIRKDRMPRLVADINKASVEQEKQVTPGSRAKLETKRKVKYREELEAYKLKYHAVLEKLVSLENQVWELKMENEALKKGKVVSFRTSYRTKLEFAKNDQYDET</sequence>
<comment type="caution">
    <text evidence="2">The sequence shown here is derived from an EMBL/GenBank/DDBJ whole genome shotgun (WGS) entry which is preliminary data.</text>
</comment>
<dbReference type="RefSeq" id="WP_250063534.1">
    <property type="nucleotide sequence ID" value="NZ_JAMJPK010000010.1"/>
</dbReference>
<gene>
    <name evidence="2" type="ORF">M8009_17475</name>
</gene>
<organism evidence="2 3">
    <name type="scientific">Halomonas gemina</name>
    <dbReference type="NCBI Taxonomy" id="2945105"/>
    <lineage>
        <taxon>Bacteria</taxon>
        <taxon>Pseudomonadati</taxon>
        <taxon>Pseudomonadota</taxon>
        <taxon>Gammaproteobacteria</taxon>
        <taxon>Oceanospirillales</taxon>
        <taxon>Halomonadaceae</taxon>
        <taxon>Halomonas</taxon>
    </lineage>
</organism>
<dbReference type="EMBL" id="JAMJPK010000010">
    <property type="protein sequence ID" value="MCL7942077.1"/>
    <property type="molecule type" value="Genomic_DNA"/>
</dbReference>
<dbReference type="Proteomes" id="UP001165369">
    <property type="component" value="Unassembled WGS sequence"/>
</dbReference>
<name>A0ABT0T5I9_9GAMM</name>
<evidence type="ECO:0000313" key="2">
    <source>
        <dbReference type="EMBL" id="MCL7942077.1"/>
    </source>
</evidence>
<evidence type="ECO:0008006" key="4">
    <source>
        <dbReference type="Google" id="ProtNLM"/>
    </source>
</evidence>
<proteinExistence type="predicted"/>
<accession>A0ABT0T5I9</accession>
<protein>
    <recommendedName>
        <fullName evidence="4">Transposase</fullName>
    </recommendedName>
</protein>
<evidence type="ECO:0000256" key="1">
    <source>
        <dbReference type="SAM" id="Coils"/>
    </source>
</evidence>
<evidence type="ECO:0000313" key="3">
    <source>
        <dbReference type="Proteomes" id="UP001165369"/>
    </source>
</evidence>
<keyword evidence="1" id="KW-0175">Coiled coil</keyword>